<dbReference type="GO" id="GO:0016740">
    <property type="term" value="F:transferase activity"/>
    <property type="evidence" value="ECO:0007669"/>
    <property type="project" value="UniProtKB-KW"/>
</dbReference>
<dbReference type="SUPFAM" id="SSF53335">
    <property type="entry name" value="S-adenosyl-L-methionine-dependent methyltransferases"/>
    <property type="match status" value="1"/>
</dbReference>
<proteinExistence type="predicted"/>
<dbReference type="EMBL" id="LAZR01000322">
    <property type="protein sequence ID" value="KKN74657.1"/>
    <property type="molecule type" value="Genomic_DNA"/>
</dbReference>
<dbReference type="Gene3D" id="3.40.50.150">
    <property type="entry name" value="Vaccinia Virus protein VP39"/>
    <property type="match status" value="1"/>
</dbReference>
<organism evidence="3">
    <name type="scientific">marine sediment metagenome</name>
    <dbReference type="NCBI Taxonomy" id="412755"/>
    <lineage>
        <taxon>unclassified sequences</taxon>
        <taxon>metagenomes</taxon>
        <taxon>ecological metagenomes</taxon>
    </lineage>
</organism>
<reference evidence="3" key="1">
    <citation type="journal article" date="2015" name="Nature">
        <title>Complex archaea that bridge the gap between prokaryotes and eukaryotes.</title>
        <authorList>
            <person name="Spang A."/>
            <person name="Saw J.H."/>
            <person name="Jorgensen S.L."/>
            <person name="Zaremba-Niedzwiedzka K."/>
            <person name="Martijn J."/>
            <person name="Lind A.E."/>
            <person name="van Eijk R."/>
            <person name="Schleper C."/>
            <person name="Guy L."/>
            <person name="Ettema T.J."/>
        </authorList>
    </citation>
    <scope>NUCLEOTIDE SEQUENCE</scope>
</reference>
<dbReference type="PANTHER" id="PTHR43861">
    <property type="entry name" value="TRANS-ACONITATE 2-METHYLTRANSFERASE-RELATED"/>
    <property type="match status" value="1"/>
</dbReference>
<dbReference type="InterPro" id="IPR041698">
    <property type="entry name" value="Methyltransf_25"/>
</dbReference>
<dbReference type="InterPro" id="IPR029063">
    <property type="entry name" value="SAM-dependent_MTases_sf"/>
</dbReference>
<keyword evidence="1" id="KW-0808">Transferase</keyword>
<protein>
    <recommendedName>
        <fullName evidence="2">Methyltransferase domain-containing protein</fullName>
    </recommendedName>
</protein>
<dbReference type="AlphaFoldDB" id="A0A0F9TID2"/>
<gene>
    <name evidence="3" type="ORF">LCGC14_0388590</name>
</gene>
<evidence type="ECO:0000259" key="2">
    <source>
        <dbReference type="Pfam" id="PF13649"/>
    </source>
</evidence>
<name>A0A0F9TID2_9ZZZZ</name>
<evidence type="ECO:0000313" key="3">
    <source>
        <dbReference type="EMBL" id="KKN74657.1"/>
    </source>
</evidence>
<accession>A0A0F9TID2</accession>
<dbReference type="Pfam" id="PF13649">
    <property type="entry name" value="Methyltransf_25"/>
    <property type="match status" value="1"/>
</dbReference>
<sequence>MSFNMFPHYQTLESGTEGKPGKANRSIPDRIVTYGIDKVIDTDKTVLDLGCNRGYFGICLSPYIGGYLGVEASYNDLVFGIKENTRQGLANLSFMNEKYSHKFDYGKFDIIICCAFHIYTGIPMDQFGKHLIDMLNPEGHLFLEGHPPGYHLPNIDFNEPEHYWNPLTGRLGKDLKVIEEKKVKDRELLRPFIHYQKCN</sequence>
<feature type="domain" description="Methyltransferase" evidence="2">
    <location>
        <begin position="46"/>
        <end position="139"/>
    </location>
</feature>
<evidence type="ECO:0000256" key="1">
    <source>
        <dbReference type="ARBA" id="ARBA00022679"/>
    </source>
</evidence>
<comment type="caution">
    <text evidence="3">The sequence shown here is derived from an EMBL/GenBank/DDBJ whole genome shotgun (WGS) entry which is preliminary data.</text>
</comment>
<dbReference type="CDD" id="cd02440">
    <property type="entry name" value="AdoMet_MTases"/>
    <property type="match status" value="1"/>
</dbReference>